<accession>A0A0K8W0K0</accession>
<gene>
    <name evidence="2" type="ORF">c10_g5_i8</name>
</gene>
<protein>
    <submittedName>
        <fullName evidence="2">Uncharacterized protein</fullName>
    </submittedName>
</protein>
<organism evidence="2">
    <name type="scientific">Bactrocera latifrons</name>
    <name type="common">Malaysian fruit fly</name>
    <name type="synonym">Chaetodacus latifrons</name>
    <dbReference type="NCBI Taxonomy" id="174628"/>
    <lineage>
        <taxon>Eukaryota</taxon>
        <taxon>Metazoa</taxon>
        <taxon>Ecdysozoa</taxon>
        <taxon>Arthropoda</taxon>
        <taxon>Hexapoda</taxon>
        <taxon>Insecta</taxon>
        <taxon>Pterygota</taxon>
        <taxon>Neoptera</taxon>
        <taxon>Endopterygota</taxon>
        <taxon>Diptera</taxon>
        <taxon>Brachycera</taxon>
        <taxon>Muscomorpha</taxon>
        <taxon>Tephritoidea</taxon>
        <taxon>Tephritidae</taxon>
        <taxon>Bactrocera</taxon>
        <taxon>Bactrocera</taxon>
    </lineage>
</organism>
<sequence length="108" mass="12711">MFNKTNKGVVAFQLSPMKELQHDREALQDRMSEQNQRISTLQSRLEEQRKRAMELQRAGSTDFNVRIHDLQTEVQNLRETVSVRDKQIVTMKQQLEKSKVAIDRLEAE</sequence>
<reference evidence="2" key="1">
    <citation type="submission" date="2015-06" db="EMBL/GenBank/DDBJ databases">
        <authorList>
            <person name="Hoefler B.C."/>
            <person name="Straight P.D."/>
        </authorList>
    </citation>
    <scope>NUCLEOTIDE SEQUENCE</scope>
</reference>
<feature type="non-terminal residue" evidence="2">
    <location>
        <position position="108"/>
    </location>
</feature>
<keyword evidence="1" id="KW-0175">Coiled coil</keyword>
<dbReference type="Gene3D" id="1.10.287.1490">
    <property type="match status" value="1"/>
</dbReference>
<dbReference type="AlphaFoldDB" id="A0A0K8W0K0"/>
<dbReference type="EMBL" id="GDHF01007705">
    <property type="protein sequence ID" value="JAI44609.1"/>
    <property type="molecule type" value="Transcribed_RNA"/>
</dbReference>
<evidence type="ECO:0000313" key="2">
    <source>
        <dbReference type="EMBL" id="JAI44609.1"/>
    </source>
</evidence>
<proteinExistence type="predicted"/>
<name>A0A0K8W0K0_BACLA</name>
<evidence type="ECO:0000256" key="1">
    <source>
        <dbReference type="SAM" id="Coils"/>
    </source>
</evidence>
<feature type="coiled-coil region" evidence="1">
    <location>
        <begin position="17"/>
        <end position="58"/>
    </location>
</feature>